<dbReference type="Pfam" id="PF20505">
    <property type="entry name" value="DUF6731"/>
    <property type="match status" value="1"/>
</dbReference>
<reference evidence="1 2" key="1">
    <citation type="submission" date="2019-04" db="EMBL/GenBank/DDBJ databases">
        <title>Genome sequencing of Clostridium botulinum Groups I-IV and Clostridium butyricum.</title>
        <authorList>
            <person name="Brunt J."/>
            <person name="Van Vliet A.H.M."/>
            <person name="Stringer S.C."/>
            <person name="Carter A.T."/>
            <person name="Peck M.W."/>
        </authorList>
    </citation>
    <scope>NUCLEOTIDE SEQUENCE [LARGE SCALE GENOMIC DNA]</scope>
    <source>
        <strain evidence="1 2">IFR 18/037</strain>
    </source>
</reference>
<evidence type="ECO:0000313" key="2">
    <source>
        <dbReference type="Proteomes" id="UP000478995"/>
    </source>
</evidence>
<accession>A0A6B3Z6I0</accession>
<dbReference type="RefSeq" id="WP_012705094.1">
    <property type="nucleotide sequence ID" value="NZ_CP013847.1"/>
</dbReference>
<proteinExistence type="predicted"/>
<dbReference type="AlphaFoldDB" id="A0A6B3Z6I0"/>
<evidence type="ECO:0000313" key="1">
    <source>
        <dbReference type="EMBL" id="NFG18618.1"/>
    </source>
</evidence>
<gene>
    <name evidence="1" type="ORF">FC794_17950</name>
</gene>
<sequence length="329" mass="37901">MVNKKPKFKQRFFNVDFLRLYIKKNNHDESEPYNLSKQLSEIEKIDTKERVIFYNGDTVRLQSIERLTETFDNLENCKDLWKLTFIRLKDSELLGVADEEGNYDEEKLKDALEDKQHLASPTPCIYDGEKNIFIIARNREGVFPTAILQFLSKMLKDILGDNGLHFAIIPNEKGLKVDDTIIYKNVEITIDNIKKYTDEQNKLLKKHAGTIYSMINSGKGFGINKVKVRLSASLKKEDSMDKLLVSNELTGLNELRDTPGLGFENIKNLEVDVKESSGTKIETIDLINNKIRDNFSIKFEKGDTIKVREVYTRLLGSYSNKFKIISAKI</sequence>
<protein>
    <submittedName>
        <fullName evidence="1">Uncharacterized protein</fullName>
    </submittedName>
</protein>
<dbReference type="InterPro" id="IPR046618">
    <property type="entry name" value="DUF6731"/>
</dbReference>
<organism evidence="1 2">
    <name type="scientific">Clostridium botulinum</name>
    <dbReference type="NCBI Taxonomy" id="1491"/>
    <lineage>
        <taxon>Bacteria</taxon>
        <taxon>Bacillati</taxon>
        <taxon>Bacillota</taxon>
        <taxon>Clostridia</taxon>
        <taxon>Eubacteriales</taxon>
        <taxon>Clostridiaceae</taxon>
        <taxon>Clostridium</taxon>
    </lineage>
</organism>
<dbReference type="Proteomes" id="UP000478995">
    <property type="component" value="Unassembled WGS sequence"/>
</dbReference>
<dbReference type="EMBL" id="SWOY01000013">
    <property type="protein sequence ID" value="NFG18618.1"/>
    <property type="molecule type" value="Genomic_DNA"/>
</dbReference>
<comment type="caution">
    <text evidence="1">The sequence shown here is derived from an EMBL/GenBank/DDBJ whole genome shotgun (WGS) entry which is preliminary data.</text>
</comment>
<name>A0A6B3Z6I0_CLOBO</name>